<evidence type="ECO:0000256" key="1">
    <source>
        <dbReference type="ARBA" id="ARBA00000427"/>
    </source>
</evidence>
<dbReference type="Gene3D" id="2.120.10.10">
    <property type="match status" value="2"/>
</dbReference>
<proteinExistence type="inferred from homology"/>
<dbReference type="CDD" id="cd15482">
    <property type="entry name" value="Sialidase_non-viral"/>
    <property type="match status" value="2"/>
</dbReference>
<dbReference type="PANTHER" id="PTHR10628">
    <property type="entry name" value="SIALIDASE"/>
    <property type="match status" value="1"/>
</dbReference>
<dbReference type="PANTHER" id="PTHR10628:SF30">
    <property type="entry name" value="EXO-ALPHA-SIALIDASE"/>
    <property type="match status" value="1"/>
</dbReference>
<comment type="catalytic activity">
    <reaction evidence="1">
        <text>Hydrolysis of alpha-(2-&gt;3)-, alpha-(2-&gt;6)-, alpha-(2-&gt;8)- glycosidic linkages of terminal sialic acid residues in oligosaccharides, glycoproteins, glycolipids, colominic acid and synthetic substrates.</text>
        <dbReference type="EC" id="3.2.1.18"/>
    </reaction>
</comment>
<dbReference type="EMBL" id="RQPJ01000003">
    <property type="protein sequence ID" value="RTE54105.1"/>
    <property type="molecule type" value="Genomic_DNA"/>
</dbReference>
<comment type="similarity">
    <text evidence="2">Belongs to the glycosyl hydrolase 33 family.</text>
</comment>
<dbReference type="SUPFAM" id="SSF50939">
    <property type="entry name" value="Sialidases"/>
    <property type="match status" value="2"/>
</dbReference>
<comment type="caution">
    <text evidence="5">The sequence shown here is derived from an EMBL/GenBank/DDBJ whole genome shotgun (WGS) entry which is preliminary data.</text>
</comment>
<evidence type="ECO:0000313" key="6">
    <source>
        <dbReference type="Proteomes" id="UP000267585"/>
    </source>
</evidence>
<evidence type="ECO:0000256" key="2">
    <source>
        <dbReference type="ARBA" id="ARBA00009348"/>
    </source>
</evidence>
<dbReference type="EC" id="3.2.1.18" evidence="3"/>
<dbReference type="OrthoDB" id="9757809at2"/>
<evidence type="ECO:0000259" key="4">
    <source>
        <dbReference type="Pfam" id="PF13088"/>
    </source>
</evidence>
<dbReference type="InterPro" id="IPR011040">
    <property type="entry name" value="Sialidase"/>
</dbReference>
<dbReference type="AlphaFoldDB" id="A0A3S0ANF4"/>
<name>A0A3S0ANF4_9FLAO</name>
<keyword evidence="6" id="KW-1185">Reference proteome</keyword>
<dbReference type="GO" id="GO:0004308">
    <property type="term" value="F:exo-alpha-sialidase activity"/>
    <property type="evidence" value="ECO:0007669"/>
    <property type="project" value="UniProtKB-EC"/>
</dbReference>
<dbReference type="GO" id="GO:0009313">
    <property type="term" value="P:oligosaccharide catabolic process"/>
    <property type="evidence" value="ECO:0007669"/>
    <property type="project" value="TreeGrafter"/>
</dbReference>
<evidence type="ECO:0000313" key="5">
    <source>
        <dbReference type="EMBL" id="RTE54105.1"/>
    </source>
</evidence>
<reference evidence="5 6" key="1">
    <citation type="submission" date="2018-11" db="EMBL/GenBank/DDBJ databases">
        <title>Arenibacter aquaticus sp.nov., a marine bacterium isolated from surface seawater in the South China Sea.</title>
        <authorList>
            <person name="Guo J."/>
            <person name="Sun J."/>
        </authorList>
    </citation>
    <scope>NUCLEOTIDE SEQUENCE [LARGE SCALE GENOMIC DNA]</scope>
    <source>
        <strain evidence="5 6">GUO666</strain>
    </source>
</reference>
<dbReference type="RefSeq" id="WP_126162093.1">
    <property type="nucleotide sequence ID" value="NZ_RQPJ01000003.1"/>
</dbReference>
<gene>
    <name evidence="5" type="ORF">EHW67_09280</name>
</gene>
<evidence type="ECO:0000256" key="3">
    <source>
        <dbReference type="ARBA" id="ARBA00012733"/>
    </source>
</evidence>
<dbReference type="InterPro" id="IPR036278">
    <property type="entry name" value="Sialidase_sf"/>
</dbReference>
<dbReference type="InterPro" id="IPR026856">
    <property type="entry name" value="Sialidase_fam"/>
</dbReference>
<dbReference type="GO" id="GO:0005737">
    <property type="term" value="C:cytoplasm"/>
    <property type="evidence" value="ECO:0007669"/>
    <property type="project" value="TreeGrafter"/>
</dbReference>
<dbReference type="GO" id="GO:0006689">
    <property type="term" value="P:ganglioside catabolic process"/>
    <property type="evidence" value="ECO:0007669"/>
    <property type="project" value="TreeGrafter"/>
</dbReference>
<protein>
    <recommendedName>
        <fullName evidence="3">exo-alpha-sialidase</fullName>
        <ecNumber evidence="3">3.2.1.18</ecNumber>
    </recommendedName>
</protein>
<feature type="domain" description="Sialidase" evidence="4">
    <location>
        <begin position="81"/>
        <end position="376"/>
    </location>
</feature>
<dbReference type="GO" id="GO:0016020">
    <property type="term" value="C:membrane"/>
    <property type="evidence" value="ECO:0007669"/>
    <property type="project" value="TreeGrafter"/>
</dbReference>
<organism evidence="5 6">
    <name type="scientific">Arenibacter aquaticus</name>
    <dbReference type="NCBI Taxonomy" id="2489054"/>
    <lineage>
        <taxon>Bacteria</taxon>
        <taxon>Pseudomonadati</taxon>
        <taxon>Bacteroidota</taxon>
        <taxon>Flavobacteriia</taxon>
        <taxon>Flavobacteriales</taxon>
        <taxon>Flavobacteriaceae</taxon>
        <taxon>Arenibacter</taxon>
    </lineage>
</organism>
<accession>A0A3S0ANF4</accession>
<dbReference type="Proteomes" id="UP000267585">
    <property type="component" value="Unassembled WGS sequence"/>
</dbReference>
<sequence>MKNYILKGVILFFYITTTHFWGQQNTSAKQSPVFGISTVFDPQTDNMGYHNYRIPSLLVTKKESVLAIMEGRKDMNHDHAKNDLVLKRSIDNGKTWSSPKIIVSAGNNVVMNPVMVQSDTGTIILTYIYFPEKRHSSNRSHGVKQVEPGLKGDNIEKVYMTRSEDDGVSWSTPEEITHIAKSNKYSLHAISGPGVGLSLKNGKFKSRIIIPMSETFLRKGVKTSNNYALYSDDNGNSWKHSKSIPASLNGKTGGNEIQMVELEDGVVMASIRDKGHRLISKSYDGGKTWSRLSAHPDLIDTGCMSPLLRYRFKNGNIPGVLIHVGVTGRLDGNKRGKSIIALSYDDGETWPVQKTLYTGKFDYSSLAILPDGKIGMLAEYDFDGDRAKIKLAKFNLEWIKDPNAITLSLEKKIIKPDIYFKTHPDHVIPAAMVIQKFQVQMETKSHGSQDDLSYQFELIDAQGNAKLTNHKNLNTFSSSNKNFFVADWYGPNVIKVAAKNNKGVTVASILDTIFVHFSHNQMAGGDIKKLSKKYQGKEYISGKIINDSLVYTGMRFFPSDISKGDPSYEGTKFGAYQTKEPRVLALDNGVLVASYHYQVKGVNDAPPGLTLVITRSLDGGKTWIDDQILMQNTNGVVAYSSMVQWGNEVHCYFAGGHSSHPHANKYKGVYRTVSKDQGKTWSQPEAMKKMTKLLTSKIDTIAPNQSPTTNALSIPDMEWKGKKGDAYIVPFYVDPVKFLITLDGGKSWDVFYDVLNYPEYEGELNEISWVLLEDRTIYVVSRRQSKTGYKNEMLFDLEGNPTFIGQTRKNHKARRCHQGAVKVPEGPFKGRVAVASNFSDDREEATIAISDTDMAQKFTTKFLTTNAAWGYCHIDWNPKLKGFVLVGESEPFDKNEQVVNMDDGPDRNERFSLEFFAFSPEFYDTLIEADIHTNY</sequence>
<dbReference type="Pfam" id="PF13088">
    <property type="entry name" value="BNR_2"/>
    <property type="match status" value="1"/>
</dbReference>